<keyword evidence="4" id="KW-0281">Fimbrium</keyword>
<name>A0AAJ3HRX3_PROHU</name>
<dbReference type="RefSeq" id="WP_064720118.1">
    <property type="nucleotide sequence ID" value="NZ_LXEV01000023.1"/>
</dbReference>
<comment type="subcellular location">
    <subcellularLocation>
        <location evidence="1">Fimbrium</location>
    </subcellularLocation>
</comment>
<dbReference type="InterPro" id="IPR050263">
    <property type="entry name" value="Bact_Fimbrial_Adh_Pro"/>
</dbReference>
<evidence type="ECO:0000256" key="2">
    <source>
        <dbReference type="ARBA" id="ARBA00006671"/>
    </source>
</evidence>
<dbReference type="AlphaFoldDB" id="A0AAJ3HRX3"/>
<comment type="similarity">
    <text evidence="2">Belongs to the fimbrial protein family.</text>
</comment>
<evidence type="ECO:0000256" key="3">
    <source>
        <dbReference type="ARBA" id="ARBA00022729"/>
    </source>
</evidence>
<dbReference type="Pfam" id="PF00419">
    <property type="entry name" value="Fimbrial"/>
    <property type="match status" value="1"/>
</dbReference>
<protein>
    <submittedName>
        <fullName evidence="6">FimI family fimbrial protein</fullName>
    </submittedName>
</protein>
<dbReference type="PANTHER" id="PTHR33420">
    <property type="entry name" value="FIMBRIAL SUBUNIT ELFA-RELATED"/>
    <property type="match status" value="1"/>
</dbReference>
<reference evidence="6 7" key="1">
    <citation type="submission" date="2016-04" db="EMBL/GenBank/DDBJ databases">
        <title>ATOL: Assembling a taxonomically balanced genome-scale reconstruction of the evolutionary history of the Enterobacteriaceae.</title>
        <authorList>
            <person name="Plunkett G.III."/>
            <person name="Neeno-Eckwall E.C."/>
            <person name="Glasner J.D."/>
            <person name="Perna N.T."/>
        </authorList>
    </citation>
    <scope>NUCLEOTIDE SEQUENCE [LARGE SCALE GENOMIC DNA]</scope>
    <source>
        <strain evidence="6 7">ATCC 700826</strain>
    </source>
</reference>
<keyword evidence="7" id="KW-1185">Reference proteome</keyword>
<dbReference type="Gene3D" id="2.60.40.1090">
    <property type="entry name" value="Fimbrial-type adhesion domain"/>
    <property type="match status" value="1"/>
</dbReference>
<dbReference type="GO" id="GO:0009289">
    <property type="term" value="C:pilus"/>
    <property type="evidence" value="ECO:0007669"/>
    <property type="project" value="UniProtKB-SubCell"/>
</dbReference>
<dbReference type="SUPFAM" id="SSF49401">
    <property type="entry name" value="Bacterial adhesins"/>
    <property type="match status" value="1"/>
</dbReference>
<dbReference type="EMBL" id="LXEV01000023">
    <property type="protein sequence ID" value="OAT46684.1"/>
    <property type="molecule type" value="Genomic_DNA"/>
</dbReference>
<accession>A0AAJ3HRX3</accession>
<dbReference type="GO" id="GO:0043709">
    <property type="term" value="P:cell adhesion involved in single-species biofilm formation"/>
    <property type="evidence" value="ECO:0007669"/>
    <property type="project" value="TreeGrafter"/>
</dbReference>
<evidence type="ECO:0000313" key="6">
    <source>
        <dbReference type="EMBL" id="OAT46684.1"/>
    </source>
</evidence>
<gene>
    <name evidence="6" type="ORF">M997_2166</name>
</gene>
<evidence type="ECO:0000256" key="1">
    <source>
        <dbReference type="ARBA" id="ARBA00004561"/>
    </source>
</evidence>
<organism evidence="6 7">
    <name type="scientific">Proteus hauseri ATCC 700826</name>
    <dbReference type="NCBI Taxonomy" id="1354271"/>
    <lineage>
        <taxon>Bacteria</taxon>
        <taxon>Pseudomonadati</taxon>
        <taxon>Pseudomonadota</taxon>
        <taxon>Gammaproteobacteria</taxon>
        <taxon>Enterobacterales</taxon>
        <taxon>Morganellaceae</taxon>
        <taxon>Proteus</taxon>
    </lineage>
</organism>
<sequence length="180" mass="20293">MKYRLIYFIILFFGIAFNTYSNNRNNFFIEDGVVYFRGGIVEPACVVSPESKNQIIDLGSLSSNTFHGVGSHSIKIPFVLKLTNCNKNISDKVSVLILGDVNSKDKRLFNITEQKNSASGVGIALFDFEDEIIMPNKINKYNFIEENESKINFKASYLATNDEVIGGKADATVWFVFNYN</sequence>
<dbReference type="InterPro" id="IPR008966">
    <property type="entry name" value="Adhesion_dom_sf"/>
</dbReference>
<dbReference type="InterPro" id="IPR000259">
    <property type="entry name" value="Adhesion_dom_fimbrial"/>
</dbReference>
<evidence type="ECO:0000259" key="5">
    <source>
        <dbReference type="Pfam" id="PF00419"/>
    </source>
</evidence>
<dbReference type="PANTHER" id="PTHR33420:SF3">
    <property type="entry name" value="FIMBRIAL SUBUNIT ELFA"/>
    <property type="match status" value="1"/>
</dbReference>
<dbReference type="Proteomes" id="UP000078250">
    <property type="component" value="Unassembled WGS sequence"/>
</dbReference>
<comment type="caution">
    <text evidence="6">The sequence shown here is derived from an EMBL/GenBank/DDBJ whole genome shotgun (WGS) entry which is preliminary data.</text>
</comment>
<evidence type="ECO:0000313" key="7">
    <source>
        <dbReference type="Proteomes" id="UP000078250"/>
    </source>
</evidence>
<evidence type="ECO:0000256" key="4">
    <source>
        <dbReference type="ARBA" id="ARBA00023263"/>
    </source>
</evidence>
<keyword evidence="3" id="KW-0732">Signal</keyword>
<feature type="domain" description="Fimbrial-type adhesion" evidence="5">
    <location>
        <begin position="35"/>
        <end position="179"/>
    </location>
</feature>
<proteinExistence type="inferred from homology"/>
<dbReference type="InterPro" id="IPR036937">
    <property type="entry name" value="Adhesion_dom_fimbrial_sf"/>
</dbReference>